<keyword evidence="1" id="KW-1133">Transmembrane helix</keyword>
<reference evidence="4" key="2">
    <citation type="submission" date="2016-11" db="UniProtKB">
        <authorList>
            <consortium name="WormBaseParasite"/>
        </authorList>
    </citation>
    <scope>IDENTIFICATION</scope>
</reference>
<gene>
    <name evidence="2 4" type="ORF">LOAG_09810</name>
</gene>
<dbReference type="OMA" id="HLCFHWQ"/>
<evidence type="ECO:0000313" key="4">
    <source>
        <dbReference type="WBParaSite" id="EN70_1282"/>
    </source>
</evidence>
<keyword evidence="1" id="KW-0472">Membrane</keyword>
<dbReference type="KEGG" id="loa:LOAG_09810"/>
<evidence type="ECO:0000313" key="2">
    <source>
        <dbReference type="EMBL" id="EFO18684.2"/>
    </source>
</evidence>
<dbReference type="GeneID" id="9947252"/>
<proteinExistence type="predicted"/>
<dbReference type="OrthoDB" id="10405284at2759"/>
<feature type="transmembrane region" description="Helical" evidence="1">
    <location>
        <begin position="98"/>
        <end position="120"/>
    </location>
</feature>
<reference evidence="2 3" key="1">
    <citation type="submission" date="2012-04" db="EMBL/GenBank/DDBJ databases">
        <title>The Genome Sequence of Loa loa.</title>
        <authorList>
            <consortium name="The Broad Institute Genome Sequencing Platform"/>
            <consortium name="Broad Institute Genome Sequencing Center for Infectious Disease"/>
            <person name="Nutman T.B."/>
            <person name="Fink D.L."/>
            <person name="Russ C."/>
            <person name="Young S."/>
            <person name="Zeng Q."/>
            <person name="Gargeya S."/>
            <person name="Alvarado L."/>
            <person name="Berlin A."/>
            <person name="Chapman S.B."/>
            <person name="Chen Z."/>
            <person name="Freedman E."/>
            <person name="Gellesch M."/>
            <person name="Goldberg J."/>
            <person name="Griggs A."/>
            <person name="Gujja S."/>
            <person name="Heilman E.R."/>
            <person name="Heiman D."/>
            <person name="Howarth C."/>
            <person name="Mehta T."/>
            <person name="Neiman D."/>
            <person name="Pearson M."/>
            <person name="Roberts A."/>
            <person name="Saif S."/>
            <person name="Shea T."/>
            <person name="Shenoy N."/>
            <person name="Sisk P."/>
            <person name="Stolte C."/>
            <person name="Sykes S."/>
            <person name="White J."/>
            <person name="Yandava C."/>
            <person name="Haas B."/>
            <person name="Henn M.R."/>
            <person name="Nusbaum C."/>
            <person name="Birren B."/>
        </authorList>
    </citation>
    <scope>NUCLEOTIDE SEQUENCE [LARGE SCALE GENOMIC DNA]</scope>
</reference>
<dbReference type="AlphaFoldDB" id="A0A1I7VDE4"/>
<keyword evidence="1" id="KW-0812">Transmembrane</keyword>
<keyword evidence="3" id="KW-1185">Reference proteome</keyword>
<evidence type="ECO:0000256" key="1">
    <source>
        <dbReference type="SAM" id="Phobius"/>
    </source>
</evidence>
<dbReference type="WBParaSite" id="EN70_1282">
    <property type="protein sequence ID" value="EN70_1282"/>
    <property type="gene ID" value="EN70_1282"/>
</dbReference>
<accession>A0A1S0TR04</accession>
<organism evidence="3 4">
    <name type="scientific">Loa loa</name>
    <name type="common">Eye worm</name>
    <name type="synonym">Filaria loa</name>
    <dbReference type="NCBI Taxonomy" id="7209"/>
    <lineage>
        <taxon>Eukaryota</taxon>
        <taxon>Metazoa</taxon>
        <taxon>Ecdysozoa</taxon>
        <taxon>Nematoda</taxon>
        <taxon>Chromadorea</taxon>
        <taxon>Rhabditida</taxon>
        <taxon>Spirurina</taxon>
        <taxon>Spiruromorpha</taxon>
        <taxon>Filarioidea</taxon>
        <taxon>Onchocercidae</taxon>
        <taxon>Loa</taxon>
    </lineage>
</organism>
<dbReference type="RefSeq" id="XP_003145385.2">
    <property type="nucleotide sequence ID" value="XM_003145337.2"/>
</dbReference>
<evidence type="ECO:0000313" key="3">
    <source>
        <dbReference type="Proteomes" id="UP000095285"/>
    </source>
</evidence>
<protein>
    <submittedName>
        <fullName evidence="4">Tyrosine-protein phosphatase domain-containing protein</fullName>
    </submittedName>
</protein>
<dbReference type="CTD" id="9947252"/>
<name>A0A1I7VDE4_LOALO</name>
<dbReference type="EMBL" id="JH712163">
    <property type="protein sequence ID" value="EFO18684.2"/>
    <property type="molecule type" value="Genomic_DNA"/>
</dbReference>
<accession>A0A1I7VDE4</accession>
<dbReference type="Proteomes" id="UP000095285">
    <property type="component" value="Unassembled WGS sequence"/>
</dbReference>
<sequence length="122" mass="14349">MIKYCVEQNPPHHLCFHWQCEYDDYNVSKKFDERKRNKYINGTEEASDFLISTNNESVVPTTLTKLPYFLRRGTLPLSGIDMRNTDHEDRVLDPIRQFALITVPNYYLLCVTIITILSSIDF</sequence>